<feature type="region of interest" description="Disordered" evidence="2">
    <location>
        <begin position="683"/>
        <end position="709"/>
    </location>
</feature>
<dbReference type="Gene3D" id="2.20.110.10">
    <property type="entry name" value="Histone H3 K4-specific methyltransferase SET7/9 N-terminal domain"/>
    <property type="match status" value="2"/>
</dbReference>
<name>W7XAN9_TETTS</name>
<dbReference type="InterPro" id="IPR003409">
    <property type="entry name" value="MORN"/>
</dbReference>
<dbReference type="Proteomes" id="UP000009168">
    <property type="component" value="Unassembled WGS sequence"/>
</dbReference>
<accession>W7XAN9</accession>
<feature type="compositionally biased region" description="Polar residues" evidence="2">
    <location>
        <begin position="499"/>
        <end position="510"/>
    </location>
</feature>
<dbReference type="SUPFAM" id="SSF82185">
    <property type="entry name" value="Histone H3 K4-specific methyltransferase SET7/9 N-terminal domain"/>
    <property type="match status" value="2"/>
</dbReference>
<proteinExistence type="predicted"/>
<evidence type="ECO:0000313" key="4">
    <source>
        <dbReference type="Proteomes" id="UP000009168"/>
    </source>
</evidence>
<evidence type="ECO:0000313" key="3">
    <source>
        <dbReference type="EMBL" id="EWS73478.1"/>
    </source>
</evidence>
<sequence>MKNLLQPKSNKTQFLEQSKGQNKENQTKQLVKNILKTICQYNLQYKRLKNGYFYGKIINQTVTGESAFLFDSGEFYYGQFCKCQPHGYGVLIMQNGSILKGHFLNGTIYGMGQIEFVNRDIVRGTFENGELVGERIKYNYNSRQWTYKRYGESNKENDLKQTIEDQFYFDQVLADKLGGYKLNRVDESIIIGTKELGCYIICRKDFYNIQIGSFNECMRLNNKGKIFFQNGDMYEGNFKDQKFHGKGVYYNGQDSNWIVGIFDQNQIVQVLQSDTSYPPPFYQNAFKEETGAVDIQLSIKNNFATSKLYIKCLFGKNNQLYQSMKDVNSLKIQVSSSKSYEQPLINSGYVQNTQDQLRSIQLKTEQPLEEIPLIQDQQLSEKQKEKSIKVESLLGQKQLCSSLLQKENIVDNQINKKENKQMNKTEQYPTSIYHNLEQKYQKLDEIIETNLYQKFNKSENRSQIERKSCLKQRSIVDNESDDKQKSLQTFLKLDKSLYKQQSETQNQNSKSKFEESQSKNNRQNQLQPQFIQKQIEQQLQIKIIENSISKSIQDIKPISQFQNLNQANVNIQSSKISDNKSQIDKKNENKEKNLQINLLQVNTKTKQNYRQEQKTPTMSLENRQSLHILKTESNNQNDYVLKTEANFQSQNARLRSNNSYSKANGLKVHMRNHSETIKNMLQGRENSQNSRSNSSYKSPSQDPNHKDFLNSNGVQEIILSNHTHLFTRANSNNNIKQSRDSSSHKERSSKNNSQYNNTQVNTRKDQEFNIEKKSNSSHDINKLFKKPSCLLYRQGSSASNNSVVTQSSTVNITQNLNNSPVKEKTLSAKLIEKSSSTQSNQNLLIQRNKLITNYHLKNKIIYK</sequence>
<organism evidence="3 4">
    <name type="scientific">Tetrahymena thermophila (strain SB210)</name>
    <dbReference type="NCBI Taxonomy" id="312017"/>
    <lineage>
        <taxon>Eukaryota</taxon>
        <taxon>Sar</taxon>
        <taxon>Alveolata</taxon>
        <taxon>Ciliophora</taxon>
        <taxon>Intramacronucleata</taxon>
        <taxon>Oligohymenophorea</taxon>
        <taxon>Hymenostomatida</taxon>
        <taxon>Tetrahymenina</taxon>
        <taxon>Tetrahymenidae</taxon>
        <taxon>Tetrahymena</taxon>
    </lineage>
</organism>
<feature type="region of interest" description="Disordered" evidence="2">
    <location>
        <begin position="1"/>
        <end position="21"/>
    </location>
</feature>
<feature type="compositionally biased region" description="Basic and acidic residues" evidence="2">
    <location>
        <begin position="762"/>
        <end position="775"/>
    </location>
</feature>
<dbReference type="GeneID" id="24437468"/>
<keyword evidence="4" id="KW-1185">Reference proteome</keyword>
<evidence type="ECO:0008006" key="5">
    <source>
        <dbReference type="Google" id="ProtNLM"/>
    </source>
</evidence>
<dbReference type="InParanoid" id="W7XAN9"/>
<dbReference type="OrthoDB" id="294378at2759"/>
<feature type="compositionally biased region" description="Low complexity" evidence="2">
    <location>
        <begin position="686"/>
        <end position="700"/>
    </location>
</feature>
<dbReference type="InterPro" id="IPR052849">
    <property type="entry name" value="MORN_repeat_protein"/>
</dbReference>
<feature type="region of interest" description="Disordered" evidence="2">
    <location>
        <begin position="728"/>
        <end position="775"/>
    </location>
</feature>
<dbReference type="PANTHER" id="PTHR46917:SF1">
    <property type="entry name" value="MORN REPEAT-CONTAINING PROTEIN 2"/>
    <property type="match status" value="1"/>
</dbReference>
<dbReference type="AlphaFoldDB" id="W7XAN9"/>
<dbReference type="KEGG" id="tet:TTHERM_000138019"/>
<feature type="compositionally biased region" description="Basic and acidic residues" evidence="2">
    <location>
        <begin position="737"/>
        <end position="749"/>
    </location>
</feature>
<feature type="region of interest" description="Disordered" evidence="2">
    <location>
        <begin position="499"/>
        <end position="526"/>
    </location>
</feature>
<feature type="compositionally biased region" description="Polar residues" evidence="2">
    <location>
        <begin position="1"/>
        <end position="20"/>
    </location>
</feature>
<evidence type="ECO:0000256" key="1">
    <source>
        <dbReference type="ARBA" id="ARBA00022737"/>
    </source>
</evidence>
<keyword evidence="1" id="KW-0677">Repeat</keyword>
<dbReference type="RefSeq" id="XP_012653960.1">
    <property type="nucleotide sequence ID" value="XM_012798506.1"/>
</dbReference>
<gene>
    <name evidence="3" type="ORF">TTHERM_000138019</name>
</gene>
<evidence type="ECO:0000256" key="2">
    <source>
        <dbReference type="SAM" id="MobiDB-lite"/>
    </source>
</evidence>
<dbReference type="SMART" id="SM00698">
    <property type="entry name" value="MORN"/>
    <property type="match status" value="2"/>
</dbReference>
<dbReference type="EMBL" id="GG662639">
    <property type="protein sequence ID" value="EWS73478.1"/>
    <property type="molecule type" value="Genomic_DNA"/>
</dbReference>
<dbReference type="PANTHER" id="PTHR46917">
    <property type="entry name" value="MORN REPEAT-CONTAINING PROTEIN 2"/>
    <property type="match status" value="1"/>
</dbReference>
<protein>
    <recommendedName>
        <fullName evidence="5">MORN motif protein</fullName>
    </recommendedName>
</protein>
<reference evidence="4" key="1">
    <citation type="journal article" date="2006" name="PLoS Biol.">
        <title>Macronuclear genome sequence of the ciliate Tetrahymena thermophila, a model eukaryote.</title>
        <authorList>
            <person name="Eisen J.A."/>
            <person name="Coyne R.S."/>
            <person name="Wu M."/>
            <person name="Wu D."/>
            <person name="Thiagarajan M."/>
            <person name="Wortman J.R."/>
            <person name="Badger J.H."/>
            <person name="Ren Q."/>
            <person name="Amedeo P."/>
            <person name="Jones K.M."/>
            <person name="Tallon L.J."/>
            <person name="Delcher A.L."/>
            <person name="Salzberg S.L."/>
            <person name="Silva J.C."/>
            <person name="Haas B.J."/>
            <person name="Majoros W.H."/>
            <person name="Farzad M."/>
            <person name="Carlton J.M."/>
            <person name="Smith R.K. Jr."/>
            <person name="Garg J."/>
            <person name="Pearlman R.E."/>
            <person name="Karrer K.M."/>
            <person name="Sun L."/>
            <person name="Manning G."/>
            <person name="Elde N.C."/>
            <person name="Turkewitz A.P."/>
            <person name="Asai D.J."/>
            <person name="Wilkes D.E."/>
            <person name="Wang Y."/>
            <person name="Cai H."/>
            <person name="Collins K."/>
            <person name="Stewart B.A."/>
            <person name="Lee S.R."/>
            <person name="Wilamowska K."/>
            <person name="Weinberg Z."/>
            <person name="Ruzzo W.L."/>
            <person name="Wloga D."/>
            <person name="Gaertig J."/>
            <person name="Frankel J."/>
            <person name="Tsao C.-C."/>
            <person name="Gorovsky M.A."/>
            <person name="Keeling P.J."/>
            <person name="Waller R.F."/>
            <person name="Patron N.J."/>
            <person name="Cherry J.M."/>
            <person name="Stover N.A."/>
            <person name="Krieger C.J."/>
            <person name="del Toro C."/>
            <person name="Ryder H.F."/>
            <person name="Williamson S.C."/>
            <person name="Barbeau R.A."/>
            <person name="Hamilton E.P."/>
            <person name="Orias E."/>
        </authorList>
    </citation>
    <scope>NUCLEOTIDE SEQUENCE [LARGE SCALE GENOMIC DNA]</scope>
    <source>
        <strain evidence="4">SB210</strain>
    </source>
</reference>